<keyword evidence="4" id="KW-1185">Reference proteome</keyword>
<keyword evidence="2" id="KW-0677">Repeat</keyword>
<organism evidence="3 4">
    <name type="scientific">Actinomadura vinacea</name>
    <dbReference type="NCBI Taxonomy" id="115336"/>
    <lineage>
        <taxon>Bacteria</taxon>
        <taxon>Bacillati</taxon>
        <taxon>Actinomycetota</taxon>
        <taxon>Actinomycetes</taxon>
        <taxon>Streptosporangiales</taxon>
        <taxon>Thermomonosporaceae</taxon>
        <taxon>Actinomadura</taxon>
    </lineage>
</organism>
<dbReference type="Gene3D" id="2.130.10.80">
    <property type="entry name" value="Galactose oxidase/kelch, beta-propeller"/>
    <property type="match status" value="4"/>
</dbReference>
<dbReference type="SUPFAM" id="SSF117281">
    <property type="entry name" value="Kelch motif"/>
    <property type="match status" value="1"/>
</dbReference>
<name>A0ABN3IB65_9ACTN</name>
<evidence type="ECO:0000256" key="1">
    <source>
        <dbReference type="ARBA" id="ARBA00022441"/>
    </source>
</evidence>
<dbReference type="Pfam" id="PF24681">
    <property type="entry name" value="Kelch_KLHDC2_KLHL20_DRC7"/>
    <property type="match status" value="1"/>
</dbReference>
<reference evidence="3 4" key="1">
    <citation type="journal article" date="2019" name="Int. J. Syst. Evol. Microbiol.">
        <title>The Global Catalogue of Microorganisms (GCM) 10K type strain sequencing project: providing services to taxonomists for standard genome sequencing and annotation.</title>
        <authorList>
            <consortium name="The Broad Institute Genomics Platform"/>
            <consortium name="The Broad Institute Genome Sequencing Center for Infectious Disease"/>
            <person name="Wu L."/>
            <person name="Ma J."/>
        </authorList>
    </citation>
    <scope>NUCLEOTIDE SEQUENCE [LARGE SCALE GENOMIC DNA]</scope>
    <source>
        <strain evidence="3 4">JCM 3325</strain>
    </source>
</reference>
<evidence type="ECO:0000256" key="2">
    <source>
        <dbReference type="ARBA" id="ARBA00022737"/>
    </source>
</evidence>
<comment type="caution">
    <text evidence="3">The sequence shown here is derived from an EMBL/GenBank/DDBJ whole genome shotgun (WGS) entry which is preliminary data.</text>
</comment>
<accession>A0ABN3IB65</accession>
<dbReference type="EMBL" id="BAAARW010000001">
    <property type="protein sequence ID" value="GAA2399815.1"/>
    <property type="molecule type" value="Genomic_DNA"/>
</dbReference>
<evidence type="ECO:0008006" key="5">
    <source>
        <dbReference type="Google" id="ProtNLM"/>
    </source>
</evidence>
<dbReference type="Proteomes" id="UP001501231">
    <property type="component" value="Unassembled WGS sequence"/>
</dbReference>
<dbReference type="PANTHER" id="PTHR46344">
    <property type="entry name" value="OS02G0202900 PROTEIN"/>
    <property type="match status" value="1"/>
</dbReference>
<dbReference type="SMART" id="SM00612">
    <property type="entry name" value="Kelch"/>
    <property type="match status" value="6"/>
</dbReference>
<dbReference type="PANTHER" id="PTHR46344:SF27">
    <property type="entry name" value="KELCH REPEAT SUPERFAMILY PROTEIN"/>
    <property type="match status" value="1"/>
</dbReference>
<dbReference type="InterPro" id="IPR037293">
    <property type="entry name" value="Gal_Oxidase_central_sf"/>
</dbReference>
<proteinExistence type="predicted"/>
<protein>
    <recommendedName>
        <fullName evidence="5">Kelch-like protein 17</fullName>
    </recommendedName>
</protein>
<dbReference type="RefSeq" id="WP_344586512.1">
    <property type="nucleotide sequence ID" value="NZ_BAAARW010000001.1"/>
</dbReference>
<sequence length="390" mass="38629">MKSPTLAATGQWTSTGALPSARAWSGQHDRPVVLASGNVLVAGGADGADTALAQAALYDPMARTWAATTALHTARRLHTVTLLENGKVLVTGGITGTATFPAAGLASAELFNPMGSTWTAVGSLGTGRWGHSAVLLPNKKVLVAGGCTTRDGQSVKALRSAELYDPGTGAWSEAPPMTDARCGHSALVLSNGKVLVAGGSAPVARDTNAALAFCEVYDPGTGTAGAWTPTGSLLVARAGHQTTLLSDGTVLASGGSAPGGPGDGTFDPFSRATAELYNATSGGWSAVANMPAGRALHRAVALGSGKVLVAGGTDSPHDGVGYASALIFDTATRGWSPAGGLAVGRWGFAAVALTDGKVLVTGGITRTGLAAADPGTAELTAATEIFSTGG</sequence>
<evidence type="ECO:0000313" key="4">
    <source>
        <dbReference type="Proteomes" id="UP001501231"/>
    </source>
</evidence>
<evidence type="ECO:0000313" key="3">
    <source>
        <dbReference type="EMBL" id="GAA2399815.1"/>
    </source>
</evidence>
<gene>
    <name evidence="3" type="ORF">GCM10010191_03730</name>
</gene>
<dbReference type="InterPro" id="IPR006652">
    <property type="entry name" value="Kelch_1"/>
</dbReference>
<keyword evidence="1" id="KW-0880">Kelch repeat</keyword>
<dbReference type="InterPro" id="IPR015915">
    <property type="entry name" value="Kelch-typ_b-propeller"/>
</dbReference>